<evidence type="ECO:0000313" key="3">
    <source>
        <dbReference type="Proteomes" id="UP000291084"/>
    </source>
</evidence>
<evidence type="ECO:0000313" key="2">
    <source>
        <dbReference type="EMBL" id="BAT89082.1"/>
    </source>
</evidence>
<name>A0A0S3S8G5_PHAAN</name>
<dbReference type="InterPro" id="IPR017853">
    <property type="entry name" value="GH"/>
</dbReference>
<dbReference type="AlphaFoldDB" id="A0A0S3S8G5"/>
<dbReference type="PANTHER" id="PTHR43651">
    <property type="entry name" value="1,4-ALPHA-GLUCAN-BRANCHING ENZYME"/>
    <property type="match status" value="1"/>
</dbReference>
<reference evidence="2 3" key="1">
    <citation type="journal article" date="2015" name="Sci. Rep.">
        <title>The power of single molecule real-time sequencing technology in the de novo assembly of a eukaryotic genome.</title>
        <authorList>
            <person name="Sakai H."/>
            <person name="Naito K."/>
            <person name="Ogiso-Tanaka E."/>
            <person name="Takahashi Y."/>
            <person name="Iseki K."/>
            <person name="Muto C."/>
            <person name="Satou K."/>
            <person name="Teruya K."/>
            <person name="Shiroma A."/>
            <person name="Shimoji M."/>
            <person name="Hirano T."/>
            <person name="Itoh T."/>
            <person name="Kaga A."/>
            <person name="Tomooka N."/>
        </authorList>
    </citation>
    <scope>NUCLEOTIDE SEQUENCE [LARGE SCALE GENOMIC DNA]</scope>
    <source>
        <strain evidence="3">cv. Shumari</strain>
    </source>
</reference>
<dbReference type="GO" id="GO:0005737">
    <property type="term" value="C:cytoplasm"/>
    <property type="evidence" value="ECO:0007669"/>
    <property type="project" value="TreeGrafter"/>
</dbReference>
<protein>
    <recommendedName>
        <fullName evidence="1">Glycosyl hydrolase family 13 catalytic domain-containing protein</fullName>
    </recommendedName>
</protein>
<dbReference type="Proteomes" id="UP000291084">
    <property type="component" value="Chromosome 5"/>
</dbReference>
<feature type="domain" description="Glycosyl hydrolase family 13 catalytic" evidence="1">
    <location>
        <begin position="2"/>
        <end position="59"/>
    </location>
</feature>
<sequence length="69" mass="8251">MQVLPYIKEAGYNVIQLIVIVEHKDYFTVGYRVTNYFAISSRYGTLEDFKRLVDEVHAFYLRSLCKIRR</sequence>
<keyword evidence="3" id="KW-1185">Reference proteome</keyword>
<dbReference type="SUPFAM" id="SSF51445">
    <property type="entry name" value="(Trans)glycosidases"/>
    <property type="match status" value="1"/>
</dbReference>
<dbReference type="EMBL" id="AP015038">
    <property type="protein sequence ID" value="BAT89082.1"/>
    <property type="molecule type" value="Genomic_DNA"/>
</dbReference>
<dbReference type="Gene3D" id="3.20.20.80">
    <property type="entry name" value="Glycosidases"/>
    <property type="match status" value="1"/>
</dbReference>
<accession>A0A0S3S8G5</accession>
<proteinExistence type="predicted"/>
<organism evidence="2 3">
    <name type="scientific">Vigna angularis var. angularis</name>
    <dbReference type="NCBI Taxonomy" id="157739"/>
    <lineage>
        <taxon>Eukaryota</taxon>
        <taxon>Viridiplantae</taxon>
        <taxon>Streptophyta</taxon>
        <taxon>Embryophyta</taxon>
        <taxon>Tracheophyta</taxon>
        <taxon>Spermatophyta</taxon>
        <taxon>Magnoliopsida</taxon>
        <taxon>eudicotyledons</taxon>
        <taxon>Gunneridae</taxon>
        <taxon>Pentapetalae</taxon>
        <taxon>rosids</taxon>
        <taxon>fabids</taxon>
        <taxon>Fabales</taxon>
        <taxon>Fabaceae</taxon>
        <taxon>Papilionoideae</taxon>
        <taxon>50 kb inversion clade</taxon>
        <taxon>NPAAA clade</taxon>
        <taxon>indigoferoid/millettioid clade</taxon>
        <taxon>Phaseoleae</taxon>
        <taxon>Vigna</taxon>
    </lineage>
</organism>
<dbReference type="GO" id="GO:0003844">
    <property type="term" value="F:1,4-alpha-glucan branching enzyme activity"/>
    <property type="evidence" value="ECO:0007669"/>
    <property type="project" value="TreeGrafter"/>
</dbReference>
<dbReference type="PANTHER" id="PTHR43651:SF4">
    <property type="entry name" value="1,4-ALPHA-GLUCAN-BRANCHING ENZYME 3, CHLOROPLASTIC_AMYLOPLASTIC"/>
    <property type="match status" value="1"/>
</dbReference>
<evidence type="ECO:0000259" key="1">
    <source>
        <dbReference type="Pfam" id="PF00128"/>
    </source>
</evidence>
<dbReference type="InterPro" id="IPR006047">
    <property type="entry name" value="GH13_cat_dom"/>
</dbReference>
<dbReference type="GO" id="GO:0005975">
    <property type="term" value="P:carbohydrate metabolic process"/>
    <property type="evidence" value="ECO:0007669"/>
    <property type="project" value="InterPro"/>
</dbReference>
<dbReference type="OrthoDB" id="1729371at2759"/>
<gene>
    <name evidence="2" type="primary">Vigan.05G276500</name>
    <name evidence="2" type="ORF">VIGAN_05276500</name>
</gene>
<dbReference type="Pfam" id="PF00128">
    <property type="entry name" value="Alpha-amylase"/>
    <property type="match status" value="1"/>
</dbReference>